<keyword evidence="3" id="KW-1185">Reference proteome</keyword>
<feature type="region of interest" description="Disordered" evidence="1">
    <location>
        <begin position="72"/>
        <end position="124"/>
    </location>
</feature>
<evidence type="ECO:0000313" key="3">
    <source>
        <dbReference type="Proteomes" id="UP000800235"/>
    </source>
</evidence>
<comment type="caution">
    <text evidence="2">The sequence shown here is derived from an EMBL/GenBank/DDBJ whole genome shotgun (WGS) entry which is preliminary data.</text>
</comment>
<feature type="region of interest" description="Disordered" evidence="1">
    <location>
        <begin position="199"/>
        <end position="244"/>
    </location>
</feature>
<feature type="compositionally biased region" description="Polar residues" evidence="1">
    <location>
        <begin position="200"/>
        <end position="242"/>
    </location>
</feature>
<evidence type="ECO:0000313" key="2">
    <source>
        <dbReference type="EMBL" id="KAF2434779.1"/>
    </source>
</evidence>
<evidence type="ECO:0000256" key="1">
    <source>
        <dbReference type="SAM" id="MobiDB-lite"/>
    </source>
</evidence>
<protein>
    <submittedName>
        <fullName evidence="2">Uncharacterized protein</fullName>
    </submittedName>
</protein>
<sequence>MLARVSDASKDLDWTRLLEEENWFQPLLDFLSPYDDPLRKKVEYATPETNENALLKNTISKMMEQERCSRFKAPMEVRRENESGSGGQKEKSQSRRSRWFLPFRSKTGRTPPIPNQTTRLERDDPSLNYIGDTCVASTIAYNVYEPYGGCDPIKIYGEDAAAATGYAEGQAQYMMRYQAGTSQPHLPLQEIQPHLPMSVATYSNPTDRPQTDSSLESSDSGYYGTESSIAHSRSESWQSSAKRTYKNDAIRARTRDALEEIEYDVSNMLAPVDNSIRDSGSRDSTTSTCWELKCFDFDFGAVPRSENDVPERRSAERLGWNW</sequence>
<reference evidence="2" key="1">
    <citation type="journal article" date="2020" name="Stud. Mycol.">
        <title>101 Dothideomycetes genomes: a test case for predicting lifestyles and emergence of pathogens.</title>
        <authorList>
            <person name="Haridas S."/>
            <person name="Albert R."/>
            <person name="Binder M."/>
            <person name="Bloem J."/>
            <person name="Labutti K."/>
            <person name="Salamov A."/>
            <person name="Andreopoulos B."/>
            <person name="Baker S."/>
            <person name="Barry K."/>
            <person name="Bills G."/>
            <person name="Bluhm B."/>
            <person name="Cannon C."/>
            <person name="Castanera R."/>
            <person name="Culley D."/>
            <person name="Daum C."/>
            <person name="Ezra D."/>
            <person name="Gonzalez J."/>
            <person name="Henrissat B."/>
            <person name="Kuo A."/>
            <person name="Liang C."/>
            <person name="Lipzen A."/>
            <person name="Lutzoni F."/>
            <person name="Magnuson J."/>
            <person name="Mondo S."/>
            <person name="Nolan M."/>
            <person name="Ohm R."/>
            <person name="Pangilinan J."/>
            <person name="Park H.-J."/>
            <person name="Ramirez L."/>
            <person name="Alfaro M."/>
            <person name="Sun H."/>
            <person name="Tritt A."/>
            <person name="Yoshinaga Y."/>
            <person name="Zwiers L.-H."/>
            <person name="Turgeon B."/>
            <person name="Goodwin S."/>
            <person name="Spatafora J."/>
            <person name="Crous P."/>
            <person name="Grigoriev I."/>
        </authorList>
    </citation>
    <scope>NUCLEOTIDE SEQUENCE</scope>
    <source>
        <strain evidence="2">CBS 130266</strain>
    </source>
</reference>
<accession>A0A9P4U1L7</accession>
<dbReference type="EMBL" id="MU007015">
    <property type="protein sequence ID" value="KAF2434779.1"/>
    <property type="molecule type" value="Genomic_DNA"/>
</dbReference>
<organism evidence="2 3">
    <name type="scientific">Tothia fuscella</name>
    <dbReference type="NCBI Taxonomy" id="1048955"/>
    <lineage>
        <taxon>Eukaryota</taxon>
        <taxon>Fungi</taxon>
        <taxon>Dikarya</taxon>
        <taxon>Ascomycota</taxon>
        <taxon>Pezizomycotina</taxon>
        <taxon>Dothideomycetes</taxon>
        <taxon>Pleosporomycetidae</taxon>
        <taxon>Venturiales</taxon>
        <taxon>Cylindrosympodiaceae</taxon>
        <taxon>Tothia</taxon>
    </lineage>
</organism>
<dbReference type="Proteomes" id="UP000800235">
    <property type="component" value="Unassembled WGS sequence"/>
</dbReference>
<name>A0A9P4U1L7_9PEZI</name>
<feature type="compositionally biased region" description="Basic and acidic residues" evidence="1">
    <location>
        <begin position="72"/>
        <end position="93"/>
    </location>
</feature>
<dbReference type="AlphaFoldDB" id="A0A9P4U1L7"/>
<gene>
    <name evidence="2" type="ORF">EJ08DRAFT_656999</name>
</gene>
<proteinExistence type="predicted"/>